<accession>A0A2G5TTZ2</accession>
<feature type="compositionally biased region" description="Acidic residues" evidence="4">
    <location>
        <begin position="265"/>
        <end position="303"/>
    </location>
</feature>
<dbReference type="SUPFAM" id="SSF46689">
    <property type="entry name" value="Homeodomain-like"/>
    <property type="match status" value="2"/>
</dbReference>
<feature type="DNA-binding region" description="Homeobox" evidence="2">
    <location>
        <begin position="108"/>
        <end position="167"/>
    </location>
</feature>
<feature type="region of interest" description="Disordered" evidence="4">
    <location>
        <begin position="166"/>
        <end position="381"/>
    </location>
</feature>
<dbReference type="InterPro" id="IPR009057">
    <property type="entry name" value="Homeodomain-like_sf"/>
</dbReference>
<sequence>MPTPQTSGITKKEALAIIQRCKARASTSSRRAQGTHFTEFQYSVLQARFAIKPLPKAREQSALSQAIGMTPKQAEDWFKHAAKKKKKFPKTKDKAILAILRVAKKESGRMPYTLLSLKNRAVLCAWFEISDRISAQEQVELGKELGVRSLSIQYWFNSRRKKLRNGKRVEEAVYDPEEEDEEEDEDQEDQDESEDDEPDQSALDDQEDQDEGPEYQDSTDSEADHDEEDQEDRDPMEDTEDELEEREGQDPMNSEDDEDRRTDNLQEESEAQGEQDPMEDAEDDLESPEAQDQDPMEDDDLEEPEAHNPMDSEDEDAPEEPVADEDAPENPEDPDADQDAPEKPDDAPAGLEDAEDPDADQNAPEQPIPDQAPDFYNNQWHEIPEEDQDAQFGLVAPDNEDSMAEDRPDRFREGRELPRGLDEHQMAYQNDLFMDF</sequence>
<reference evidence="7" key="1">
    <citation type="submission" date="2017-10" db="EMBL/GenBank/DDBJ databases">
        <title>Rapid genome shrinkage in a self-fertile nematode reveals novel sperm competition proteins.</title>
        <authorList>
            <person name="Yin D."/>
            <person name="Schwarz E.M."/>
            <person name="Thomas C.G."/>
            <person name="Felde R.L."/>
            <person name="Korf I.F."/>
            <person name="Cutter A.D."/>
            <person name="Schartner C.M."/>
            <person name="Ralston E.J."/>
            <person name="Meyer B.J."/>
            <person name="Haag E.S."/>
        </authorList>
    </citation>
    <scope>NUCLEOTIDE SEQUENCE [LARGE SCALE GENOMIC DNA]</scope>
    <source>
        <strain evidence="7">JU1422</strain>
    </source>
</reference>
<evidence type="ECO:0000256" key="1">
    <source>
        <dbReference type="ARBA" id="ARBA00004123"/>
    </source>
</evidence>
<keyword evidence="2 3" id="KW-0238">DNA-binding</keyword>
<dbReference type="SMART" id="SM00389">
    <property type="entry name" value="HOX"/>
    <property type="match status" value="2"/>
</dbReference>
<keyword evidence="7" id="KW-1185">Reference proteome</keyword>
<dbReference type="GO" id="GO:0003677">
    <property type="term" value="F:DNA binding"/>
    <property type="evidence" value="ECO:0007669"/>
    <property type="project" value="UniProtKB-UniRule"/>
</dbReference>
<protein>
    <recommendedName>
        <fullName evidence="5">Homeobox domain-containing protein</fullName>
    </recommendedName>
</protein>
<organism evidence="6 7">
    <name type="scientific">Caenorhabditis nigoni</name>
    <dbReference type="NCBI Taxonomy" id="1611254"/>
    <lineage>
        <taxon>Eukaryota</taxon>
        <taxon>Metazoa</taxon>
        <taxon>Ecdysozoa</taxon>
        <taxon>Nematoda</taxon>
        <taxon>Chromadorea</taxon>
        <taxon>Rhabditida</taxon>
        <taxon>Rhabditina</taxon>
        <taxon>Rhabditomorpha</taxon>
        <taxon>Rhabditoidea</taxon>
        <taxon>Rhabditidae</taxon>
        <taxon>Peloderinae</taxon>
        <taxon>Caenorhabditis</taxon>
    </lineage>
</organism>
<evidence type="ECO:0000256" key="4">
    <source>
        <dbReference type="SAM" id="MobiDB-lite"/>
    </source>
</evidence>
<dbReference type="Pfam" id="PF00046">
    <property type="entry name" value="Homeodomain"/>
    <property type="match status" value="2"/>
</dbReference>
<comment type="subcellular location">
    <subcellularLocation>
        <location evidence="1 2 3">Nucleus</location>
    </subcellularLocation>
</comment>
<dbReference type="EMBL" id="PDUG01000005">
    <property type="protein sequence ID" value="PIC30446.1"/>
    <property type="molecule type" value="Genomic_DNA"/>
</dbReference>
<comment type="caution">
    <text evidence="6">The sequence shown here is derived from an EMBL/GenBank/DDBJ whole genome shotgun (WGS) entry which is preliminary data.</text>
</comment>
<feature type="compositionally biased region" description="Basic and acidic residues" evidence="4">
    <location>
        <begin position="404"/>
        <end position="423"/>
    </location>
</feature>
<dbReference type="Gene3D" id="1.10.10.60">
    <property type="entry name" value="Homeodomain-like"/>
    <property type="match status" value="2"/>
</dbReference>
<dbReference type="Proteomes" id="UP000230233">
    <property type="component" value="Chromosome V"/>
</dbReference>
<evidence type="ECO:0000256" key="3">
    <source>
        <dbReference type="RuleBase" id="RU000682"/>
    </source>
</evidence>
<feature type="compositionally biased region" description="Acidic residues" evidence="4">
    <location>
        <begin position="172"/>
        <end position="258"/>
    </location>
</feature>
<name>A0A2G5TTZ2_9PELO</name>
<keyword evidence="2 3" id="KW-0371">Homeobox</keyword>
<evidence type="ECO:0000259" key="5">
    <source>
        <dbReference type="PROSITE" id="PS50071"/>
    </source>
</evidence>
<keyword evidence="2 3" id="KW-0539">Nucleus</keyword>
<dbReference type="AlphaFoldDB" id="A0A2G5TTZ2"/>
<dbReference type="GO" id="GO:0005634">
    <property type="term" value="C:nucleus"/>
    <property type="evidence" value="ECO:0007669"/>
    <property type="project" value="UniProtKB-SubCell"/>
</dbReference>
<gene>
    <name evidence="6" type="primary">Cnig_chr_V.g21684</name>
    <name evidence="6" type="ORF">B9Z55_021684</name>
</gene>
<dbReference type="OrthoDB" id="10561215at2759"/>
<feature type="domain" description="Homeobox" evidence="5">
    <location>
        <begin position="28"/>
        <end position="88"/>
    </location>
</feature>
<dbReference type="CDD" id="cd00086">
    <property type="entry name" value="homeodomain"/>
    <property type="match status" value="2"/>
</dbReference>
<feature type="domain" description="Homeobox" evidence="5">
    <location>
        <begin position="106"/>
        <end position="166"/>
    </location>
</feature>
<evidence type="ECO:0000313" key="7">
    <source>
        <dbReference type="Proteomes" id="UP000230233"/>
    </source>
</evidence>
<dbReference type="PROSITE" id="PS50071">
    <property type="entry name" value="HOMEOBOX_2"/>
    <property type="match status" value="2"/>
</dbReference>
<proteinExistence type="predicted"/>
<evidence type="ECO:0000256" key="2">
    <source>
        <dbReference type="PROSITE-ProRule" id="PRU00108"/>
    </source>
</evidence>
<dbReference type="STRING" id="1611254.A0A2G5TTZ2"/>
<dbReference type="InterPro" id="IPR001356">
    <property type="entry name" value="HD"/>
</dbReference>
<feature type="region of interest" description="Disordered" evidence="4">
    <location>
        <begin position="399"/>
        <end position="423"/>
    </location>
</feature>
<feature type="DNA-binding region" description="Homeobox" evidence="2">
    <location>
        <begin position="30"/>
        <end position="89"/>
    </location>
</feature>
<feature type="compositionally biased region" description="Acidic residues" evidence="4">
    <location>
        <begin position="311"/>
        <end position="339"/>
    </location>
</feature>
<evidence type="ECO:0000313" key="6">
    <source>
        <dbReference type="EMBL" id="PIC30446.1"/>
    </source>
</evidence>